<dbReference type="Proteomes" id="UP000823862">
    <property type="component" value="Unassembled WGS sequence"/>
</dbReference>
<evidence type="ECO:0000313" key="3">
    <source>
        <dbReference type="Proteomes" id="UP000823862"/>
    </source>
</evidence>
<keyword evidence="1" id="KW-0812">Transmembrane</keyword>
<gene>
    <name evidence="2" type="ORF">H9950_10065</name>
</gene>
<reference evidence="2" key="1">
    <citation type="journal article" date="2021" name="PeerJ">
        <title>Extensive microbial diversity within the chicken gut microbiome revealed by metagenomics and culture.</title>
        <authorList>
            <person name="Gilroy R."/>
            <person name="Ravi A."/>
            <person name="Getino M."/>
            <person name="Pursley I."/>
            <person name="Horton D.L."/>
            <person name="Alikhan N.F."/>
            <person name="Baker D."/>
            <person name="Gharbi K."/>
            <person name="Hall N."/>
            <person name="Watson M."/>
            <person name="Adriaenssens E.M."/>
            <person name="Foster-Nyarko E."/>
            <person name="Jarju S."/>
            <person name="Secka A."/>
            <person name="Antonio M."/>
            <person name="Oren A."/>
            <person name="Chaudhuri R.R."/>
            <person name="La Ragione R."/>
            <person name="Hildebrand F."/>
            <person name="Pallen M.J."/>
        </authorList>
    </citation>
    <scope>NUCLEOTIDE SEQUENCE</scope>
    <source>
        <strain evidence="2">ChiHjej12B11-9795</strain>
    </source>
</reference>
<dbReference type="AlphaFoldDB" id="A0A9D2HYN8"/>
<accession>A0A9D2HYN8</accession>
<evidence type="ECO:0000256" key="1">
    <source>
        <dbReference type="SAM" id="Phobius"/>
    </source>
</evidence>
<keyword evidence="1" id="KW-1133">Transmembrane helix</keyword>
<protein>
    <submittedName>
        <fullName evidence="2">Uncharacterized protein</fullName>
    </submittedName>
</protein>
<dbReference type="EMBL" id="DWZI01000050">
    <property type="protein sequence ID" value="HJA86513.1"/>
    <property type="molecule type" value="Genomic_DNA"/>
</dbReference>
<keyword evidence="1" id="KW-0472">Membrane</keyword>
<evidence type="ECO:0000313" key="2">
    <source>
        <dbReference type="EMBL" id="HJA86513.1"/>
    </source>
</evidence>
<sequence>MEWYNRFLNKYKIDIALVALVVTIVAMIVDTYIDHCRQRNAIDRWANSFLKHIVDAHLSGGDFETRISILRPCKGYKLIFPYLFVYPFKAIIKEHHKIKGKAYWKNFPYKIFDDYLSIYARYGYSQRFRSYTHFLITDRKGRQNGLAVKCYNEEISQEVCTVSLGGVRLPKYYSCADEKIKRYMRDSYIDKEFYSTLLSMNTVANNLYAVPIFYESQKIWGVMMIDNDSNKRIQYTNKLDPYISQYQKIFSYTLQILK</sequence>
<name>A0A9D2HYN8_9BACE</name>
<comment type="caution">
    <text evidence="2">The sequence shown here is derived from an EMBL/GenBank/DDBJ whole genome shotgun (WGS) entry which is preliminary data.</text>
</comment>
<feature type="transmembrane region" description="Helical" evidence="1">
    <location>
        <begin position="12"/>
        <end position="33"/>
    </location>
</feature>
<proteinExistence type="predicted"/>
<organism evidence="2 3">
    <name type="scientific">Candidatus Bacteroides avicola</name>
    <dbReference type="NCBI Taxonomy" id="2838468"/>
    <lineage>
        <taxon>Bacteria</taxon>
        <taxon>Pseudomonadati</taxon>
        <taxon>Bacteroidota</taxon>
        <taxon>Bacteroidia</taxon>
        <taxon>Bacteroidales</taxon>
        <taxon>Bacteroidaceae</taxon>
        <taxon>Bacteroides</taxon>
    </lineage>
</organism>
<reference evidence="2" key="2">
    <citation type="submission" date="2021-04" db="EMBL/GenBank/DDBJ databases">
        <authorList>
            <person name="Gilroy R."/>
        </authorList>
    </citation>
    <scope>NUCLEOTIDE SEQUENCE</scope>
    <source>
        <strain evidence="2">ChiHjej12B11-9795</strain>
    </source>
</reference>